<dbReference type="SUPFAM" id="SSF48371">
    <property type="entry name" value="ARM repeat"/>
    <property type="match status" value="1"/>
</dbReference>
<feature type="compositionally biased region" description="Polar residues" evidence="1">
    <location>
        <begin position="727"/>
        <end position="744"/>
    </location>
</feature>
<feature type="compositionally biased region" description="Basic and acidic residues" evidence="1">
    <location>
        <begin position="717"/>
        <end position="726"/>
    </location>
</feature>
<evidence type="ECO:0000313" key="2">
    <source>
        <dbReference type="EMBL" id="MBW0467895.1"/>
    </source>
</evidence>
<dbReference type="InterPro" id="IPR011989">
    <property type="entry name" value="ARM-like"/>
</dbReference>
<dbReference type="InterPro" id="IPR040144">
    <property type="entry name" value="RAP1GDS1"/>
</dbReference>
<dbReference type="EMBL" id="AVOT02001710">
    <property type="protein sequence ID" value="MBW0467895.1"/>
    <property type="molecule type" value="Genomic_DNA"/>
</dbReference>
<name>A0A9Q3BNA9_9BASI</name>
<dbReference type="PANTHER" id="PTHR10957">
    <property type="entry name" value="RAP1 GTPASE-GDP DISSOCIATION STIMULATOR 1"/>
    <property type="match status" value="1"/>
</dbReference>
<keyword evidence="3" id="KW-1185">Reference proteome</keyword>
<dbReference type="Gene3D" id="1.25.10.10">
    <property type="entry name" value="Leucine-rich Repeat Variant"/>
    <property type="match status" value="1"/>
</dbReference>
<dbReference type="AlphaFoldDB" id="A0A9Q3BNA9"/>
<gene>
    <name evidence="2" type="ORF">O181_007610</name>
</gene>
<comment type="caution">
    <text evidence="2">The sequence shown here is derived from an EMBL/GenBank/DDBJ whole genome shotgun (WGS) entry which is preliminary data.</text>
</comment>
<reference evidence="2" key="1">
    <citation type="submission" date="2021-03" db="EMBL/GenBank/DDBJ databases">
        <title>Draft genome sequence of rust myrtle Austropuccinia psidii MF-1, a brazilian biotype.</title>
        <authorList>
            <person name="Quecine M.C."/>
            <person name="Pachon D.M.R."/>
            <person name="Bonatelli M.L."/>
            <person name="Correr F.H."/>
            <person name="Franceschini L.M."/>
            <person name="Leite T.F."/>
            <person name="Margarido G.R.A."/>
            <person name="Almeida C.A."/>
            <person name="Ferrarezi J.A."/>
            <person name="Labate C.A."/>
        </authorList>
    </citation>
    <scope>NUCLEOTIDE SEQUENCE</scope>
    <source>
        <strain evidence="2">MF-1</strain>
    </source>
</reference>
<protein>
    <submittedName>
        <fullName evidence="2">Uncharacterized protein</fullName>
    </submittedName>
</protein>
<evidence type="ECO:0000313" key="3">
    <source>
        <dbReference type="Proteomes" id="UP000765509"/>
    </source>
</evidence>
<evidence type="ECO:0000256" key="1">
    <source>
        <dbReference type="SAM" id="MobiDB-lite"/>
    </source>
</evidence>
<proteinExistence type="predicted"/>
<accession>A0A9Q3BNA9</accession>
<sequence length="765" mass="85397">MPESETDEAIVSVRPTGKILQDIQTLDQYLAQFDKTDEPTEAEIERIIELSCQVANHLKDLRYRTTVGLETTIISGSIRFLTKLLEINKKRNTHCLGRFTQSMRIIGNLVHTHDINRQKCLDAGLAPFLTSLVTYFIAFDYHLCDPVNSSTQGFIILLTVAFNLALDYSPAQTALSQAGFTSKLIGLTQEGSWNVKHQSKSMYTSALLFLIKLIDLLLTDELSSTLLPEVLSNLTKLLFYHATFPQGNDFQDSLLICLIASNLISNISENADSLCLTAWIMELVITYFTGEEVFLWLQSVNFINWASLPNIPKHRPDPEEDPEMVWRLIKTNLASALVLAVSDAILSDHTREEMSGFLLASLQHNDTMSTRPDFVTLTGLWIGNLACNESACKMLVEECNILDDLADVFRIWSPLSKSNAHNVKIDQQGSVLHAWCGLARNLAVADAYKIRLGELNMLKHALSCLDHEFDKVEPLKISAVALLRHLCRNCIPNIKQLLSSAQDTNTIIDLARAVEQPFLRVESHRLLSTLINTAATFASSDETLNAAMKLLKGPLVIEAIVQFACFAKATQHLILVNEAIVSLALLSVYPDLTVLLCQNLLKVQKSNRPTPTLAQLGLRDDGNGPNALDVLLWLWIPQKGDGDSQERIVIPSEMRRNSVVILQRLGEQITKLKFHSASIRTENKENEQDIDDETQEILKVFNLMADRIKGAAKSHRGNKDDVDIKQSTDATDGQNGDNEAIDQTNDQKEAIDTMISDVLKAWDEV</sequence>
<dbReference type="GO" id="GO:0005085">
    <property type="term" value="F:guanyl-nucleotide exchange factor activity"/>
    <property type="evidence" value="ECO:0007669"/>
    <property type="project" value="InterPro"/>
</dbReference>
<feature type="region of interest" description="Disordered" evidence="1">
    <location>
        <begin position="712"/>
        <end position="745"/>
    </location>
</feature>
<dbReference type="OrthoDB" id="26149at2759"/>
<dbReference type="InterPro" id="IPR016024">
    <property type="entry name" value="ARM-type_fold"/>
</dbReference>
<organism evidence="2 3">
    <name type="scientific">Austropuccinia psidii MF-1</name>
    <dbReference type="NCBI Taxonomy" id="1389203"/>
    <lineage>
        <taxon>Eukaryota</taxon>
        <taxon>Fungi</taxon>
        <taxon>Dikarya</taxon>
        <taxon>Basidiomycota</taxon>
        <taxon>Pucciniomycotina</taxon>
        <taxon>Pucciniomycetes</taxon>
        <taxon>Pucciniales</taxon>
        <taxon>Sphaerophragmiaceae</taxon>
        <taxon>Austropuccinia</taxon>
    </lineage>
</organism>
<dbReference type="Proteomes" id="UP000765509">
    <property type="component" value="Unassembled WGS sequence"/>
</dbReference>